<evidence type="ECO:0000256" key="4">
    <source>
        <dbReference type="ARBA" id="ARBA00022679"/>
    </source>
</evidence>
<feature type="transmembrane region" description="Helical" evidence="8">
    <location>
        <begin position="98"/>
        <end position="115"/>
    </location>
</feature>
<evidence type="ECO:0000313" key="11">
    <source>
        <dbReference type="Proteomes" id="UP000704762"/>
    </source>
</evidence>
<comment type="pathway">
    <text evidence="8">Quinol/quinone metabolism; menaquinone biosynthesis; menaquinol from 1,4-dihydroxy-2-naphthoate: step 1/2.</text>
</comment>
<feature type="transmembrane region" description="Helical" evidence="8">
    <location>
        <begin position="121"/>
        <end position="140"/>
    </location>
</feature>
<dbReference type="NCBIfam" id="TIGR00751">
    <property type="entry name" value="menA"/>
    <property type="match status" value="1"/>
</dbReference>
<comment type="function">
    <text evidence="8">Conversion of 1,4-dihydroxy-2-naphthoate (DHNA) to demethylmenaquinone (DMK).</text>
</comment>
<dbReference type="EMBL" id="JAFBCF010000001">
    <property type="protein sequence ID" value="MBM7799432.1"/>
    <property type="molecule type" value="Genomic_DNA"/>
</dbReference>
<keyword evidence="2 8" id="KW-0474">Menaquinone biosynthesis</keyword>
<dbReference type="PANTHER" id="PTHR13929:SF0">
    <property type="entry name" value="UBIA PRENYLTRANSFERASE DOMAIN-CONTAINING PROTEIN 1"/>
    <property type="match status" value="1"/>
</dbReference>
<organism evidence="10 11">
    <name type="scientific">Microlunatus panaciterrae</name>
    <dbReference type="NCBI Taxonomy" id="400768"/>
    <lineage>
        <taxon>Bacteria</taxon>
        <taxon>Bacillati</taxon>
        <taxon>Actinomycetota</taxon>
        <taxon>Actinomycetes</taxon>
        <taxon>Propionibacteriales</taxon>
        <taxon>Propionibacteriaceae</taxon>
        <taxon>Microlunatus</taxon>
    </lineage>
</organism>
<sequence>MNETVPPGATAAQWLAGARPRTLPAAVSPVLVGSAVAYFAGGFSWPRALLALVVSLALQVGVNYANDYSDGIRGTDADRVGPMRLVGSGVASPGTVKAAAFGCFGVAAVAGLVLVVWSGQWWLLAVGAASIVAAWFYTGGRRPYGYLGLGELFVFVFFGLVAVCGTTLVQLGRVTLPALLGAIGIGTITCAVLVANNLRDIAGDTVAGKRTLATRIGAARTRWLYVALLLVSVLMVIVLAATSSRWALLGLLFVPVIAPAVRAVLGKAAGADLIGVLKATGVAELVLAAGLAVGLVLGSG</sequence>
<dbReference type="EC" id="2.5.1.74" evidence="8 9"/>
<keyword evidence="6 8" id="KW-1133">Transmembrane helix</keyword>
<dbReference type="PANTHER" id="PTHR13929">
    <property type="entry name" value="1,4-DIHYDROXY-2-NAPHTHOATE OCTAPRENYLTRANSFERASE"/>
    <property type="match status" value="1"/>
</dbReference>
<evidence type="ECO:0000256" key="9">
    <source>
        <dbReference type="NCBIfam" id="TIGR00751"/>
    </source>
</evidence>
<protein>
    <recommendedName>
        <fullName evidence="8 9">1,4-dihydroxy-2-naphthoate octaprenyltransferase</fullName>
        <shortName evidence="8">DHNA-octaprenyltransferase</shortName>
        <ecNumber evidence="8 9">2.5.1.74</ecNumber>
    </recommendedName>
</protein>
<keyword evidence="7 8" id="KW-0472">Membrane</keyword>
<evidence type="ECO:0000256" key="3">
    <source>
        <dbReference type="ARBA" id="ARBA00022475"/>
    </source>
</evidence>
<dbReference type="Pfam" id="PF01040">
    <property type="entry name" value="UbiA"/>
    <property type="match status" value="1"/>
</dbReference>
<feature type="transmembrane region" description="Helical" evidence="8">
    <location>
        <begin position="277"/>
        <end position="297"/>
    </location>
</feature>
<evidence type="ECO:0000313" key="10">
    <source>
        <dbReference type="EMBL" id="MBM7799432.1"/>
    </source>
</evidence>
<comment type="catalytic activity">
    <reaction evidence="8">
        <text>an all-trans-polyprenyl diphosphate + 1,4-dihydroxy-2-naphthoate + H(+) = a 2-demethylmenaquinol + CO2 + diphosphate</text>
        <dbReference type="Rhea" id="RHEA:26478"/>
        <dbReference type="Rhea" id="RHEA-COMP:9563"/>
        <dbReference type="Rhea" id="RHEA-COMP:9564"/>
        <dbReference type="ChEBI" id="CHEBI:11173"/>
        <dbReference type="ChEBI" id="CHEBI:15378"/>
        <dbReference type="ChEBI" id="CHEBI:16526"/>
        <dbReference type="ChEBI" id="CHEBI:33019"/>
        <dbReference type="ChEBI" id="CHEBI:55437"/>
        <dbReference type="ChEBI" id="CHEBI:58914"/>
        <dbReference type="EC" id="2.5.1.74"/>
    </reaction>
</comment>
<keyword evidence="3 8" id="KW-1003">Cell membrane</keyword>
<dbReference type="InterPro" id="IPR044878">
    <property type="entry name" value="UbiA_sf"/>
</dbReference>
<comment type="similarity">
    <text evidence="8">Belongs to the MenA family. Type 1 subfamily.</text>
</comment>
<dbReference type="InterPro" id="IPR026046">
    <property type="entry name" value="UBIAD1"/>
</dbReference>
<dbReference type="Proteomes" id="UP000704762">
    <property type="component" value="Unassembled WGS sequence"/>
</dbReference>
<keyword evidence="11" id="KW-1185">Reference proteome</keyword>
<keyword evidence="5 8" id="KW-0812">Transmembrane</keyword>
<name>A0ABS2RLR7_9ACTN</name>
<evidence type="ECO:0000256" key="6">
    <source>
        <dbReference type="ARBA" id="ARBA00022989"/>
    </source>
</evidence>
<comment type="subcellular location">
    <subcellularLocation>
        <location evidence="8">Cell membrane</location>
        <topology evidence="8">Multi-pass membrane protein</topology>
    </subcellularLocation>
    <subcellularLocation>
        <location evidence="1">Membrane</location>
        <topology evidence="1">Multi-pass membrane protein</topology>
    </subcellularLocation>
</comment>
<feature type="transmembrane region" description="Helical" evidence="8">
    <location>
        <begin position="178"/>
        <end position="202"/>
    </location>
</feature>
<reference evidence="10 11" key="1">
    <citation type="submission" date="2021-01" db="EMBL/GenBank/DDBJ databases">
        <title>Sequencing the genomes of 1000 actinobacteria strains.</title>
        <authorList>
            <person name="Klenk H.-P."/>
        </authorList>
    </citation>
    <scope>NUCLEOTIDE SEQUENCE [LARGE SCALE GENOMIC DNA]</scope>
    <source>
        <strain evidence="10 11">DSM 18662</strain>
    </source>
</reference>
<dbReference type="PIRSF" id="PIRSF005355">
    <property type="entry name" value="UBIAD1"/>
    <property type="match status" value="1"/>
</dbReference>
<dbReference type="InterPro" id="IPR000537">
    <property type="entry name" value="UbiA_prenyltransferase"/>
</dbReference>
<dbReference type="RefSeq" id="WP_204918195.1">
    <property type="nucleotide sequence ID" value="NZ_BAAAQP010000003.1"/>
</dbReference>
<dbReference type="InterPro" id="IPR004657">
    <property type="entry name" value="MenA"/>
</dbReference>
<evidence type="ECO:0000256" key="2">
    <source>
        <dbReference type="ARBA" id="ARBA00022428"/>
    </source>
</evidence>
<accession>A0ABS2RLR7</accession>
<feature type="transmembrane region" description="Helical" evidence="8">
    <location>
        <begin position="152"/>
        <end position="172"/>
    </location>
</feature>
<feature type="transmembrane region" description="Helical" evidence="8">
    <location>
        <begin position="47"/>
        <end position="65"/>
    </location>
</feature>
<feature type="transmembrane region" description="Helical" evidence="8">
    <location>
        <begin position="246"/>
        <end position="265"/>
    </location>
</feature>
<evidence type="ECO:0000256" key="5">
    <source>
        <dbReference type="ARBA" id="ARBA00022692"/>
    </source>
</evidence>
<dbReference type="GO" id="GO:0046428">
    <property type="term" value="F:1,4-dihydroxy-2-naphthoate polyprenyltransferase activity"/>
    <property type="evidence" value="ECO:0007669"/>
    <property type="project" value="UniProtKB-EC"/>
</dbReference>
<keyword evidence="4 8" id="KW-0808">Transferase</keyword>
<comment type="caution">
    <text evidence="10">The sequence shown here is derived from an EMBL/GenBank/DDBJ whole genome shotgun (WGS) entry which is preliminary data.</text>
</comment>
<feature type="transmembrane region" description="Helical" evidence="8">
    <location>
        <begin position="223"/>
        <end position="240"/>
    </location>
</feature>
<dbReference type="CDD" id="cd13962">
    <property type="entry name" value="PT_UbiA_UBIAD1"/>
    <property type="match status" value="1"/>
</dbReference>
<gene>
    <name evidence="8" type="primary">menA</name>
    <name evidence="10" type="ORF">JOE57_002353</name>
</gene>
<evidence type="ECO:0000256" key="8">
    <source>
        <dbReference type="HAMAP-Rule" id="MF_01937"/>
    </source>
</evidence>
<dbReference type="HAMAP" id="MF_01937">
    <property type="entry name" value="MenA_1"/>
    <property type="match status" value="1"/>
</dbReference>
<evidence type="ECO:0000256" key="1">
    <source>
        <dbReference type="ARBA" id="ARBA00004141"/>
    </source>
</evidence>
<dbReference type="NCBIfam" id="NF004751">
    <property type="entry name" value="PRK06080.1-3"/>
    <property type="match status" value="1"/>
</dbReference>
<dbReference type="Gene3D" id="1.10.357.140">
    <property type="entry name" value="UbiA prenyltransferase"/>
    <property type="match status" value="1"/>
</dbReference>
<proteinExistence type="inferred from homology"/>
<evidence type="ECO:0000256" key="7">
    <source>
        <dbReference type="ARBA" id="ARBA00023136"/>
    </source>
</evidence>